<reference evidence="2" key="1">
    <citation type="submission" date="2024-06" db="EMBL/GenBank/DDBJ databases">
        <title>Methylostella associata gen. nov., sp. nov., a novel Ancalomicrobiaceae-affiliated facultatively methylotrophic bacteria that feed on methanotrophs of the genus Methylococcus.</title>
        <authorList>
            <person name="Saltykova V."/>
            <person name="Danilova O.V."/>
            <person name="Oshkin I.Y."/>
            <person name="Belova S.E."/>
            <person name="Pimenov N.V."/>
            <person name="Dedysh S.N."/>
        </authorList>
    </citation>
    <scope>NUCLEOTIDE SEQUENCE</scope>
    <source>
        <strain evidence="2">S20</strain>
    </source>
</reference>
<sequence length="40" mass="4431">MSMRSTTPEEAIVFEPFLGLAVALGLGVYLVVTLLYPERF</sequence>
<dbReference type="NCBIfam" id="TIGR02115">
    <property type="entry name" value="potass_kdpF"/>
    <property type="match status" value="1"/>
</dbReference>
<keyword evidence="1" id="KW-0812">Transmembrane</keyword>
<evidence type="ECO:0000256" key="1">
    <source>
        <dbReference type="SAM" id="Phobius"/>
    </source>
</evidence>
<evidence type="ECO:0000313" key="2">
    <source>
        <dbReference type="EMBL" id="XBY44020.1"/>
    </source>
</evidence>
<dbReference type="KEGG" id="mflg:ABS361_18490"/>
<dbReference type="EMBL" id="CP158568">
    <property type="protein sequence ID" value="XBY44020.1"/>
    <property type="molecule type" value="Genomic_DNA"/>
</dbReference>
<keyword evidence="1" id="KW-1133">Transmembrane helix</keyword>
<feature type="transmembrane region" description="Helical" evidence="1">
    <location>
        <begin position="12"/>
        <end position="36"/>
    </location>
</feature>
<organism evidence="2">
    <name type="scientific">Methyloraptor flagellatus</name>
    <dbReference type="NCBI Taxonomy" id="3162530"/>
    <lineage>
        <taxon>Bacteria</taxon>
        <taxon>Pseudomonadati</taxon>
        <taxon>Pseudomonadota</taxon>
        <taxon>Alphaproteobacteria</taxon>
        <taxon>Hyphomicrobiales</taxon>
        <taxon>Ancalomicrobiaceae</taxon>
        <taxon>Methyloraptor</taxon>
    </lineage>
</organism>
<protein>
    <submittedName>
        <fullName evidence="2">K(+)-transporting ATPase subunit F</fullName>
    </submittedName>
</protein>
<dbReference type="GO" id="GO:0008556">
    <property type="term" value="F:P-type potassium transmembrane transporter activity"/>
    <property type="evidence" value="ECO:0007669"/>
    <property type="project" value="InterPro"/>
</dbReference>
<dbReference type="AlphaFoldDB" id="A0AAU7X8X1"/>
<gene>
    <name evidence="2" type="primary">kdpF</name>
    <name evidence="2" type="ORF">ABS361_18490</name>
</gene>
<dbReference type="RefSeq" id="WP_407049116.1">
    <property type="nucleotide sequence ID" value="NZ_CP158568.1"/>
</dbReference>
<keyword evidence="1" id="KW-0472">Membrane</keyword>
<dbReference type="InterPro" id="IPR011726">
    <property type="entry name" value="KdpF"/>
</dbReference>
<accession>A0AAU7X8X1</accession>
<dbReference type="Pfam" id="PF09604">
    <property type="entry name" value="Potass_KdpF"/>
    <property type="match status" value="1"/>
</dbReference>
<proteinExistence type="predicted"/>
<dbReference type="GO" id="GO:0005886">
    <property type="term" value="C:plasma membrane"/>
    <property type="evidence" value="ECO:0007669"/>
    <property type="project" value="InterPro"/>
</dbReference>
<name>A0AAU7X8X1_9HYPH</name>